<feature type="chain" id="PRO_5017300060" evidence="1">
    <location>
        <begin position="26"/>
        <end position="267"/>
    </location>
</feature>
<comment type="caution">
    <text evidence="2">The sequence shown here is derived from an EMBL/GenBank/DDBJ whole genome shotgun (WGS) entry which is preliminary data.</text>
</comment>
<dbReference type="AlphaFoldDB" id="A0A3A3G9J2"/>
<keyword evidence="1" id="KW-0732">Signal</keyword>
<proteinExistence type="predicted"/>
<reference evidence="2 3" key="1">
    <citation type="submission" date="2018-09" db="EMBL/GenBank/DDBJ databases">
        <title>Paenibacillus SK2017-BO5.</title>
        <authorList>
            <person name="Piskunova J.V."/>
            <person name="Dubiley S.A."/>
            <person name="Severinov K.V."/>
        </authorList>
    </citation>
    <scope>NUCLEOTIDE SEQUENCE [LARGE SCALE GENOMIC DNA]</scope>
    <source>
        <strain evidence="2 3">BO5</strain>
    </source>
</reference>
<evidence type="ECO:0000313" key="3">
    <source>
        <dbReference type="Proteomes" id="UP000266177"/>
    </source>
</evidence>
<sequence>MRKITIFAVCLFGSASLLMASGAFAEKNSTMVSTAVIHDVPVKAKPNAVLEYKNGEFVVIQEDLTFNHEDYAAFNDSTTPDWSEEILQKMKHSDIVTDEELNTLPHHSEVQMIWPKAEEGMIIHYNFEGDIQSIYLNGSKALASNWAKGPAEKGTYGPWGNHKNKIVATDKQVEGTGRITNFFDKIGDHDNELKKFDVATKGIYDNPKSETKISVRNFNNDETITCYKNDIGSLPDAVLDVFRTTLEEFGEKEDKNTSFPGRYHYWK</sequence>
<gene>
    <name evidence="2" type="ORF">DQX05_27010</name>
</gene>
<dbReference type="OrthoDB" id="2917841at2"/>
<dbReference type="EMBL" id="QYZD01000044">
    <property type="protein sequence ID" value="RJG17889.1"/>
    <property type="molecule type" value="Genomic_DNA"/>
</dbReference>
<name>A0A3A3G9J2_PANTH</name>
<dbReference type="RefSeq" id="WP_119796395.1">
    <property type="nucleotide sequence ID" value="NZ_QYZD01000044.1"/>
</dbReference>
<organism evidence="2 3">
    <name type="scientific">Paenibacillus thiaminolyticus</name>
    <name type="common">Bacillus thiaminolyticus</name>
    <dbReference type="NCBI Taxonomy" id="49283"/>
    <lineage>
        <taxon>Bacteria</taxon>
        <taxon>Bacillati</taxon>
        <taxon>Bacillota</taxon>
        <taxon>Bacilli</taxon>
        <taxon>Bacillales</taxon>
        <taxon>Paenibacillaceae</taxon>
        <taxon>Paenibacillus</taxon>
    </lineage>
</organism>
<feature type="signal peptide" evidence="1">
    <location>
        <begin position="1"/>
        <end position="25"/>
    </location>
</feature>
<protein>
    <submittedName>
        <fullName evidence="2">Uncharacterized protein</fullName>
    </submittedName>
</protein>
<evidence type="ECO:0000256" key="1">
    <source>
        <dbReference type="SAM" id="SignalP"/>
    </source>
</evidence>
<dbReference type="Proteomes" id="UP000266177">
    <property type="component" value="Unassembled WGS sequence"/>
</dbReference>
<accession>A0A3A3G9J2</accession>
<evidence type="ECO:0000313" key="2">
    <source>
        <dbReference type="EMBL" id="RJG17889.1"/>
    </source>
</evidence>